<dbReference type="SUPFAM" id="SSF57850">
    <property type="entry name" value="RING/U-box"/>
    <property type="match status" value="1"/>
</dbReference>
<dbReference type="SMART" id="SM00184">
    <property type="entry name" value="RING"/>
    <property type="match status" value="1"/>
</dbReference>
<feature type="domain" description="RING-type" evidence="16">
    <location>
        <begin position="87"/>
        <end position="129"/>
    </location>
</feature>
<dbReference type="EMBL" id="AMZH03001071">
    <property type="protein sequence ID" value="RRT80745.1"/>
    <property type="molecule type" value="Genomic_DNA"/>
</dbReference>
<evidence type="ECO:0000256" key="14">
    <source>
        <dbReference type="PROSITE-ProRule" id="PRU00175"/>
    </source>
</evidence>
<keyword evidence="9" id="KW-0833">Ubl conjugation pathway</keyword>
<keyword evidence="5" id="KW-0808">Transferase</keyword>
<evidence type="ECO:0000256" key="5">
    <source>
        <dbReference type="ARBA" id="ARBA00022679"/>
    </source>
</evidence>
<evidence type="ECO:0000313" key="17">
    <source>
        <dbReference type="EMBL" id="RRT80745.1"/>
    </source>
</evidence>
<evidence type="ECO:0000313" key="18">
    <source>
        <dbReference type="Proteomes" id="UP000287651"/>
    </source>
</evidence>
<comment type="subcellular location">
    <subcellularLocation>
        <location evidence="2">Membrane</location>
        <topology evidence="2">Single-pass membrane protein</topology>
    </subcellularLocation>
</comment>
<evidence type="ECO:0000256" key="15">
    <source>
        <dbReference type="SAM" id="Phobius"/>
    </source>
</evidence>
<evidence type="ECO:0000256" key="13">
    <source>
        <dbReference type="ARBA" id="ARBA00024209"/>
    </source>
</evidence>
<dbReference type="PANTHER" id="PTHR14155">
    <property type="entry name" value="RING FINGER DOMAIN-CONTAINING"/>
    <property type="match status" value="1"/>
</dbReference>
<comment type="caution">
    <text evidence="17">The sequence shown here is derived from an EMBL/GenBank/DDBJ whole genome shotgun (WGS) entry which is preliminary data.</text>
</comment>
<evidence type="ECO:0000256" key="1">
    <source>
        <dbReference type="ARBA" id="ARBA00000900"/>
    </source>
</evidence>
<evidence type="ECO:0000256" key="3">
    <source>
        <dbReference type="ARBA" id="ARBA00004906"/>
    </source>
</evidence>
<dbReference type="GO" id="GO:0008270">
    <property type="term" value="F:zinc ion binding"/>
    <property type="evidence" value="ECO:0007669"/>
    <property type="project" value="UniProtKB-KW"/>
</dbReference>
<evidence type="ECO:0000256" key="6">
    <source>
        <dbReference type="ARBA" id="ARBA00022692"/>
    </source>
</evidence>
<dbReference type="GO" id="GO:0016020">
    <property type="term" value="C:membrane"/>
    <property type="evidence" value="ECO:0007669"/>
    <property type="project" value="UniProtKB-SubCell"/>
</dbReference>
<evidence type="ECO:0000256" key="11">
    <source>
        <dbReference type="ARBA" id="ARBA00022989"/>
    </source>
</evidence>
<name>A0A427AX11_ENSVE</name>
<dbReference type="Proteomes" id="UP000287651">
    <property type="component" value="Unassembled WGS sequence"/>
</dbReference>
<evidence type="ECO:0000259" key="16">
    <source>
        <dbReference type="PROSITE" id="PS50089"/>
    </source>
</evidence>
<protein>
    <recommendedName>
        <fullName evidence="4">RING-type E3 ubiquitin transferase</fullName>
        <ecNumber evidence="4">2.3.2.27</ecNumber>
    </recommendedName>
</protein>
<keyword evidence="11 15" id="KW-1133">Transmembrane helix</keyword>
<gene>
    <name evidence="17" type="ORF">B296_00023165</name>
</gene>
<dbReference type="UniPathway" id="UPA00143"/>
<comment type="similarity">
    <text evidence="13">Belongs to the RING-type zinc finger family. ATL subfamily.</text>
</comment>
<keyword evidence="12 15" id="KW-0472">Membrane</keyword>
<keyword evidence="7" id="KW-0479">Metal-binding</keyword>
<dbReference type="InterPro" id="IPR013083">
    <property type="entry name" value="Znf_RING/FYVE/PHD"/>
</dbReference>
<proteinExistence type="inferred from homology"/>
<comment type="pathway">
    <text evidence="3">Protein modification; protein ubiquitination.</text>
</comment>
<evidence type="ECO:0000256" key="2">
    <source>
        <dbReference type="ARBA" id="ARBA00004167"/>
    </source>
</evidence>
<dbReference type="InterPro" id="IPR001841">
    <property type="entry name" value="Znf_RING"/>
</dbReference>
<dbReference type="InterPro" id="IPR053238">
    <property type="entry name" value="RING-H2_zinc_finger"/>
</dbReference>
<dbReference type="FunFam" id="3.30.40.10:FF:000187">
    <property type="entry name" value="E3 ubiquitin-protein ligase ATL6"/>
    <property type="match status" value="1"/>
</dbReference>
<keyword evidence="6 15" id="KW-0812">Transmembrane</keyword>
<organism evidence="17 18">
    <name type="scientific">Ensete ventricosum</name>
    <name type="common">Abyssinian banana</name>
    <name type="synonym">Musa ensete</name>
    <dbReference type="NCBI Taxonomy" id="4639"/>
    <lineage>
        <taxon>Eukaryota</taxon>
        <taxon>Viridiplantae</taxon>
        <taxon>Streptophyta</taxon>
        <taxon>Embryophyta</taxon>
        <taxon>Tracheophyta</taxon>
        <taxon>Spermatophyta</taxon>
        <taxon>Magnoliopsida</taxon>
        <taxon>Liliopsida</taxon>
        <taxon>Zingiberales</taxon>
        <taxon>Musaceae</taxon>
        <taxon>Ensete</taxon>
    </lineage>
</organism>
<dbReference type="CDD" id="cd16461">
    <property type="entry name" value="RING-H2_EL5-like"/>
    <property type="match status" value="1"/>
</dbReference>
<dbReference type="AlphaFoldDB" id="A0A427AX11"/>
<evidence type="ECO:0000256" key="7">
    <source>
        <dbReference type="ARBA" id="ARBA00022723"/>
    </source>
</evidence>
<evidence type="ECO:0000256" key="10">
    <source>
        <dbReference type="ARBA" id="ARBA00022833"/>
    </source>
</evidence>
<reference evidence="17 18" key="1">
    <citation type="journal article" date="2014" name="Agronomy (Basel)">
        <title>A Draft Genome Sequence for Ensete ventricosum, the Drought-Tolerant Tree Against Hunger.</title>
        <authorList>
            <person name="Harrison J."/>
            <person name="Moore K.A."/>
            <person name="Paszkiewicz K."/>
            <person name="Jones T."/>
            <person name="Grant M."/>
            <person name="Ambacheew D."/>
            <person name="Muzemil S."/>
            <person name="Studholme D.J."/>
        </authorList>
    </citation>
    <scope>NUCLEOTIDE SEQUENCE [LARGE SCALE GENOMIC DNA]</scope>
</reference>
<feature type="transmembrane region" description="Helical" evidence="15">
    <location>
        <begin position="20"/>
        <end position="42"/>
    </location>
</feature>
<accession>A0A427AX11</accession>
<dbReference type="Pfam" id="PF13639">
    <property type="entry name" value="zf-RING_2"/>
    <property type="match status" value="1"/>
</dbReference>
<evidence type="ECO:0000256" key="8">
    <source>
        <dbReference type="ARBA" id="ARBA00022771"/>
    </source>
</evidence>
<dbReference type="Gene3D" id="3.30.40.10">
    <property type="entry name" value="Zinc/RING finger domain, C3HC4 (zinc finger)"/>
    <property type="match status" value="1"/>
</dbReference>
<sequence>MSNHGSTPMADRTACCDLDTILELIGISFSVFILLYLVIVCARHVFVRRLRPGDDAHDRRKPAGLDPSTIAGLPYFAYGKAADAVECAVCLSILEEGEMVRVLPSCDHMFHAACVDLWLRSNSTCPVCRAAAEPGKAVAEAKPGGRSQTRPPLPPPPVLHGGAAVLLIDM</sequence>
<dbReference type="PROSITE" id="PS50089">
    <property type="entry name" value="ZF_RING_2"/>
    <property type="match status" value="1"/>
</dbReference>
<dbReference type="GO" id="GO:0016567">
    <property type="term" value="P:protein ubiquitination"/>
    <property type="evidence" value="ECO:0007669"/>
    <property type="project" value="UniProtKB-UniPathway"/>
</dbReference>
<comment type="catalytic activity">
    <reaction evidence="1">
        <text>S-ubiquitinyl-[E2 ubiquitin-conjugating enzyme]-L-cysteine + [acceptor protein]-L-lysine = [E2 ubiquitin-conjugating enzyme]-L-cysteine + N(6)-ubiquitinyl-[acceptor protein]-L-lysine.</text>
        <dbReference type="EC" id="2.3.2.27"/>
    </reaction>
</comment>
<dbReference type="PANTHER" id="PTHR14155:SF86">
    <property type="entry name" value="OS06G0534500 PROTEIN"/>
    <property type="match status" value="1"/>
</dbReference>
<dbReference type="EC" id="2.3.2.27" evidence="4"/>
<evidence type="ECO:0000256" key="12">
    <source>
        <dbReference type="ARBA" id="ARBA00023136"/>
    </source>
</evidence>
<keyword evidence="8 14" id="KW-0863">Zinc-finger</keyword>
<dbReference type="GO" id="GO:0061630">
    <property type="term" value="F:ubiquitin protein ligase activity"/>
    <property type="evidence" value="ECO:0007669"/>
    <property type="project" value="UniProtKB-EC"/>
</dbReference>
<keyword evidence="10" id="KW-0862">Zinc</keyword>
<evidence type="ECO:0000256" key="4">
    <source>
        <dbReference type="ARBA" id="ARBA00012483"/>
    </source>
</evidence>
<evidence type="ECO:0000256" key="9">
    <source>
        <dbReference type="ARBA" id="ARBA00022786"/>
    </source>
</evidence>